<evidence type="ECO:0000313" key="3">
    <source>
        <dbReference type="EMBL" id="AAP74527.1"/>
    </source>
</evidence>
<keyword evidence="4" id="KW-1185">Reference proteome</keyword>
<dbReference type="GeneID" id="5075524"/>
<feature type="region of interest" description="Disordered" evidence="1">
    <location>
        <begin position="716"/>
        <end position="738"/>
    </location>
</feature>
<reference evidence="3 4" key="1">
    <citation type="journal article" date="2003" name="Int. J. Food Microbiol.">
        <title>Isolation and characterization of a Lactobacillus plantarum bacteriophage, phiJL-1, from a cucumber fermentation.</title>
        <authorList>
            <person name="Lu Z."/>
            <person name="Breidt F."/>
            <person name="Fleming H.P."/>
            <person name="Altermann E."/>
            <person name="Klaenhammer T.R."/>
        </authorList>
    </citation>
    <scope>NUCLEOTIDE SEQUENCE [LARGE SCALE GENOMIC DNA]</scope>
</reference>
<organism evidence="3 4">
    <name type="scientific">Lactobacillus phage phiJL-1</name>
    <dbReference type="NCBI Taxonomy" id="2892345"/>
    <lineage>
        <taxon>Viruses</taxon>
        <taxon>Duplodnaviria</taxon>
        <taxon>Heunggongvirae</taxon>
        <taxon>Uroviricota</taxon>
        <taxon>Caudoviricetes</taxon>
        <taxon>Coetzeevirus</taxon>
        <taxon>Coetzeevirus JL1</taxon>
    </lineage>
</organism>
<evidence type="ECO:0000256" key="1">
    <source>
        <dbReference type="SAM" id="MobiDB-lite"/>
    </source>
</evidence>
<dbReference type="RefSeq" id="YP_223900.1">
    <property type="nucleotide sequence ID" value="NC_006936.1"/>
</dbReference>
<feature type="domain" description="Tail spike" evidence="2">
    <location>
        <begin position="81"/>
        <end position="301"/>
    </location>
</feature>
<name>Q597U4_9CAUD</name>
<accession>Q597U4</accession>
<sequence length="738" mass="81223">MTVFKDINNKEYVADTEIKLTEGVNGEKSLTGTIYFGNDVKKNLAKGWTMVFNDEEYAVVTFRYNDTDNTVSFSAVQMFFYTLSIKAFHEKWNGSHPLNEYLNAIFKDTGYSYNNETSTAAFEKENWGLKDKLTLFNDIINQISAEFEVQGTTVYIKDKIGSDLSTVVRQGFNLSTAEIETDNSSFATYGVGYGAHDNVDDQTSPRLSVEYYSPLYDMYKAKFGTIEAEPVDDERYTIADNLLAAVKAKVDNSWSLAITVSLLDLQNAGYPYAMASAGDSITIVDESLGFEDEVRIIKVVSSYNINGERISVDVTCGDLTMAQTQSASSSVATSTITDIINGNSVLPDAWFSEQMQLATNSILDARTELKFTDQGIIAIDKSDHNKMVILNSAGIGVSTDGGQTFKTAITAESIDGQNINIKNLNASNIVGGIINGITYNTVDDETNFRISLQKGMMEYYYNDDLLGGIYATGDVATGKVNGFAIWNHPGYIFSINQANDAGDQSKAVFQIPITSTMDDPKYNLYGYALSDIATKSSLYSAKDIYTDGNIIGQSDSAFWIKNSNQVIISGNGGKGNQLNVYGDHVDVLGDFTVYNGTKNAASVTRDGVRATPAYEMAENWFGDMGESTTDGNCEITVPVDPIFGDIVNTSVKYQVFLQSYSSAHVWVDERNEDGFVVKSDQPNAKFAWELKAKRRGYENNRLVKTDMTLSDVQKIEEGNGTMSNDEYKEYKGGNVDGN</sequence>
<evidence type="ECO:0000259" key="2">
    <source>
        <dbReference type="Pfam" id="PF06605"/>
    </source>
</evidence>
<protein>
    <recommendedName>
        <fullName evidence="2">Tail spike domain-containing protein</fullName>
    </recommendedName>
</protein>
<dbReference type="Pfam" id="PF06605">
    <property type="entry name" value="Prophage_tail"/>
    <property type="match status" value="1"/>
</dbReference>
<proteinExistence type="predicted"/>
<evidence type="ECO:0000313" key="4">
    <source>
        <dbReference type="Proteomes" id="UP000000990"/>
    </source>
</evidence>
<dbReference type="EMBL" id="AY236756">
    <property type="protein sequence ID" value="AAP74527.1"/>
    <property type="molecule type" value="Genomic_DNA"/>
</dbReference>
<reference evidence="3 4" key="2">
    <citation type="journal article" date="2005" name="Gene">
        <title>Sequence analysis of the Lactobacillus plantarum bacteriophage PhiJL-1.</title>
        <authorList>
            <person name="Lu Z."/>
            <person name="Altermann E."/>
            <person name="Breidt F."/>
            <person name="Predki P."/>
            <person name="Fleming H.P."/>
            <person name="Klaenhammer T.R."/>
        </authorList>
    </citation>
    <scope>NUCLEOTIDE SEQUENCE</scope>
</reference>
<dbReference type="Proteomes" id="UP000000990">
    <property type="component" value="Segment"/>
</dbReference>
<dbReference type="KEGG" id="vg:5075524"/>
<dbReference type="InterPro" id="IPR010572">
    <property type="entry name" value="Tail_dom"/>
</dbReference>
<dbReference type="Gene3D" id="3.55.50.40">
    <property type="match status" value="1"/>
</dbReference>